<feature type="compositionally biased region" description="Acidic residues" evidence="1">
    <location>
        <begin position="84"/>
        <end position="94"/>
    </location>
</feature>
<dbReference type="PANTHER" id="PTHR47501">
    <property type="entry name" value="TRANSPOSASE-RELATED"/>
    <property type="match status" value="1"/>
</dbReference>
<organism evidence="2 3">
    <name type="scientific">Puccinia coronata f. sp. avenae</name>
    <dbReference type="NCBI Taxonomy" id="200324"/>
    <lineage>
        <taxon>Eukaryota</taxon>
        <taxon>Fungi</taxon>
        <taxon>Dikarya</taxon>
        <taxon>Basidiomycota</taxon>
        <taxon>Pucciniomycotina</taxon>
        <taxon>Pucciniomycetes</taxon>
        <taxon>Pucciniales</taxon>
        <taxon>Pucciniaceae</taxon>
        <taxon>Puccinia</taxon>
    </lineage>
</organism>
<feature type="compositionally biased region" description="Polar residues" evidence="1">
    <location>
        <begin position="71"/>
        <end position="81"/>
    </location>
</feature>
<evidence type="ECO:0000313" key="2">
    <source>
        <dbReference type="EMBL" id="PLW30408.1"/>
    </source>
</evidence>
<feature type="region of interest" description="Disordered" evidence="1">
    <location>
        <begin position="1"/>
        <end position="133"/>
    </location>
</feature>
<evidence type="ECO:0000313" key="3">
    <source>
        <dbReference type="Proteomes" id="UP000235388"/>
    </source>
</evidence>
<reference evidence="2 3" key="1">
    <citation type="submission" date="2017-11" db="EMBL/GenBank/DDBJ databases">
        <title>De novo assembly and phasing of dikaryotic genomes from two isolates of Puccinia coronata f. sp. avenae, the causal agent of oat crown rust.</title>
        <authorList>
            <person name="Miller M.E."/>
            <person name="Zhang Y."/>
            <person name="Omidvar V."/>
            <person name="Sperschneider J."/>
            <person name="Schwessinger B."/>
            <person name="Raley C."/>
            <person name="Palmer J.M."/>
            <person name="Garnica D."/>
            <person name="Upadhyaya N."/>
            <person name="Rathjen J."/>
            <person name="Taylor J.M."/>
            <person name="Park R.F."/>
            <person name="Dodds P.N."/>
            <person name="Hirsch C.D."/>
            <person name="Kianian S.F."/>
            <person name="Figueroa M."/>
        </authorList>
    </citation>
    <scope>NUCLEOTIDE SEQUENCE [LARGE SCALE GENOMIC DNA]</scope>
    <source>
        <strain evidence="2">12NC29</strain>
    </source>
</reference>
<dbReference type="Proteomes" id="UP000235388">
    <property type="component" value="Unassembled WGS sequence"/>
</dbReference>
<name>A0A2N5TY72_9BASI</name>
<evidence type="ECO:0000256" key="1">
    <source>
        <dbReference type="SAM" id="MobiDB-lite"/>
    </source>
</evidence>
<comment type="caution">
    <text evidence="2">The sequence shown here is derived from an EMBL/GenBank/DDBJ whole genome shotgun (WGS) entry which is preliminary data.</text>
</comment>
<dbReference type="PANTHER" id="PTHR47501:SF5">
    <property type="entry name" value="HAT C-TERMINAL DIMERISATION DOMAIN-CONTAINING PROTEIN"/>
    <property type="match status" value="1"/>
</dbReference>
<dbReference type="EMBL" id="PGCJ01000379">
    <property type="protein sequence ID" value="PLW30408.1"/>
    <property type="molecule type" value="Genomic_DNA"/>
</dbReference>
<dbReference type="STRING" id="200324.A0A2N5TY72"/>
<feature type="compositionally biased region" description="Polar residues" evidence="1">
    <location>
        <begin position="52"/>
        <end position="63"/>
    </location>
</feature>
<feature type="compositionally biased region" description="Low complexity" evidence="1">
    <location>
        <begin position="115"/>
        <end position="128"/>
    </location>
</feature>
<proteinExistence type="predicted"/>
<sequence length="422" mass="46980">MSENKSVTNGEAQVHTPPKILDDPTGLPQSTRQSSRLQTPISRPEFIAPLSDSCQSLATNTNRTRPKPGSKKSSTAVSTTPPDEINEIPSESEDGIQVPSGVTQRSKRTRKEVNVDLSQDSDNDNNQVALCPKKDTTKDRDGFDHCWLYFHAPGTGPNQEKIRSACPGRPKAIESGCKLPLSAAELVSAEAKPNQNLAGTLISYTSKGRFSNTTLNKLLVIWIPWLQLEDFVLCVCFDFACPSSQLNSWVWAASQAHQLYLEQHVWTAKGSHKAFVGITCCYIDNDWKYVCQHLAINTIIEVPEEDEEEDVAAEIVEIENKNSEDKIINPDDAEQAFPETGWEWNEGGSKNNLCDGSGIGFTLKKKQAEWKLWAGKLGYKGRGLIGGYGIRWNIAYDSRQRAYEGRRVIKQLLDNESDKYSE</sequence>
<keyword evidence="3" id="KW-1185">Reference proteome</keyword>
<accession>A0A2N5TY72</accession>
<gene>
    <name evidence="2" type="ORF">PCANC_23271</name>
</gene>
<feature type="compositionally biased region" description="Polar residues" evidence="1">
    <location>
        <begin position="27"/>
        <end position="41"/>
    </location>
</feature>
<feature type="compositionally biased region" description="Polar residues" evidence="1">
    <location>
        <begin position="1"/>
        <end position="11"/>
    </location>
</feature>
<dbReference type="AlphaFoldDB" id="A0A2N5TY72"/>
<protein>
    <submittedName>
        <fullName evidence="2">Uncharacterized protein</fullName>
    </submittedName>
</protein>